<keyword evidence="4" id="KW-1185">Reference proteome</keyword>
<keyword evidence="2" id="KW-0812">Transmembrane</keyword>
<dbReference type="Gene3D" id="2.60.40.10">
    <property type="entry name" value="Immunoglobulins"/>
    <property type="match status" value="1"/>
</dbReference>
<sequence>MTQFLPWLLSWRTDSREVASLGKEDKSDGTQDRLPRNPEEKMETIIRMTVLSWILLGAEGLPSPVLKVDPLSRRVKEGDPLVFLCSTEGGNPEKKFHFYKDGVEITSSEEVLLEPSSEPTNPLQRASLRIPHASFNHNGEFACSYEEKRSNRWVTSPLSQGTNVTVERVGYSNQDSDPIWRYSWMAIPFIVLIILLVSFAFYCWKKKSTSASQEQFQLMEKKEERNDLAVMEPQAGTASPSSPVKDSEVIYRCIRDSFTSSPPGSTRKNRLTQREEEGILYSDIVFQPKRRKQSHP</sequence>
<feature type="transmembrane region" description="Helical" evidence="2">
    <location>
        <begin position="182"/>
        <end position="204"/>
    </location>
</feature>
<dbReference type="SMART" id="SM00409">
    <property type="entry name" value="IG"/>
    <property type="match status" value="1"/>
</dbReference>
<dbReference type="InterPro" id="IPR036179">
    <property type="entry name" value="Ig-like_dom_sf"/>
</dbReference>
<evidence type="ECO:0000313" key="5">
    <source>
        <dbReference type="RefSeq" id="XP_060540903.1"/>
    </source>
</evidence>
<keyword evidence="2" id="KW-1133">Transmembrane helix</keyword>
<dbReference type="InterPro" id="IPR003598">
    <property type="entry name" value="Ig_sub2"/>
</dbReference>
<dbReference type="Pfam" id="PF13927">
    <property type="entry name" value="Ig_3"/>
    <property type="match status" value="1"/>
</dbReference>
<feature type="domain" description="Ig-like" evidence="3">
    <location>
        <begin position="64"/>
        <end position="159"/>
    </location>
</feature>
<feature type="region of interest" description="Disordered" evidence="1">
    <location>
        <begin position="19"/>
        <end position="38"/>
    </location>
</feature>
<dbReference type="RefSeq" id="XP_060540903.1">
    <property type="nucleotide sequence ID" value="XM_060684920.1"/>
</dbReference>
<dbReference type="GeneID" id="117658662"/>
<feature type="region of interest" description="Disordered" evidence="1">
    <location>
        <begin position="255"/>
        <end position="275"/>
    </location>
</feature>
<name>A0ABM3YXQ6_PANGU</name>
<evidence type="ECO:0000256" key="2">
    <source>
        <dbReference type="SAM" id="Phobius"/>
    </source>
</evidence>
<organism evidence="4 5">
    <name type="scientific">Pantherophis guttatus</name>
    <name type="common">Corn snake</name>
    <name type="synonym">Elaphe guttata</name>
    <dbReference type="NCBI Taxonomy" id="94885"/>
    <lineage>
        <taxon>Eukaryota</taxon>
        <taxon>Metazoa</taxon>
        <taxon>Chordata</taxon>
        <taxon>Craniata</taxon>
        <taxon>Vertebrata</taxon>
        <taxon>Euteleostomi</taxon>
        <taxon>Lepidosauria</taxon>
        <taxon>Squamata</taxon>
        <taxon>Bifurcata</taxon>
        <taxon>Unidentata</taxon>
        <taxon>Episquamata</taxon>
        <taxon>Toxicofera</taxon>
        <taxon>Serpentes</taxon>
        <taxon>Colubroidea</taxon>
        <taxon>Colubridae</taxon>
        <taxon>Colubrinae</taxon>
        <taxon>Pantherophis</taxon>
    </lineage>
</organism>
<gene>
    <name evidence="5" type="primary">LOC117658662</name>
</gene>
<keyword evidence="2" id="KW-0472">Membrane</keyword>
<evidence type="ECO:0000256" key="1">
    <source>
        <dbReference type="SAM" id="MobiDB-lite"/>
    </source>
</evidence>
<evidence type="ECO:0000313" key="4">
    <source>
        <dbReference type="Proteomes" id="UP001652622"/>
    </source>
</evidence>
<dbReference type="InterPro" id="IPR013783">
    <property type="entry name" value="Ig-like_fold"/>
</dbReference>
<feature type="compositionally biased region" description="Polar residues" evidence="1">
    <location>
        <begin position="257"/>
        <end position="266"/>
    </location>
</feature>
<accession>A0ABM3YXQ6</accession>
<dbReference type="PROSITE" id="PS50835">
    <property type="entry name" value="IG_LIKE"/>
    <property type="match status" value="1"/>
</dbReference>
<dbReference type="InterPro" id="IPR007110">
    <property type="entry name" value="Ig-like_dom"/>
</dbReference>
<dbReference type="Proteomes" id="UP001652622">
    <property type="component" value="Unplaced"/>
</dbReference>
<dbReference type="SMART" id="SM00408">
    <property type="entry name" value="IGc2"/>
    <property type="match status" value="1"/>
</dbReference>
<dbReference type="SUPFAM" id="SSF48726">
    <property type="entry name" value="Immunoglobulin"/>
    <property type="match status" value="1"/>
</dbReference>
<dbReference type="InterPro" id="IPR003599">
    <property type="entry name" value="Ig_sub"/>
</dbReference>
<protein>
    <submittedName>
        <fullName evidence="5">Uncharacterized protein LOC117658662</fullName>
    </submittedName>
</protein>
<proteinExistence type="predicted"/>
<reference evidence="5" key="1">
    <citation type="submission" date="2025-08" db="UniProtKB">
        <authorList>
            <consortium name="RefSeq"/>
        </authorList>
    </citation>
    <scope>IDENTIFICATION</scope>
    <source>
        <tissue evidence="5">Blood</tissue>
    </source>
</reference>
<evidence type="ECO:0000259" key="3">
    <source>
        <dbReference type="PROSITE" id="PS50835"/>
    </source>
</evidence>